<evidence type="ECO:0000313" key="3">
    <source>
        <dbReference type="Proteomes" id="UP000015527"/>
    </source>
</evidence>
<feature type="transmembrane region" description="Helical" evidence="1">
    <location>
        <begin position="126"/>
        <end position="146"/>
    </location>
</feature>
<evidence type="ECO:0000256" key="1">
    <source>
        <dbReference type="SAM" id="Phobius"/>
    </source>
</evidence>
<keyword evidence="3" id="KW-1185">Reference proteome</keyword>
<dbReference type="eggNOG" id="ENOG5031CWB">
    <property type="taxonomic scope" value="Bacteria"/>
</dbReference>
<evidence type="ECO:0000313" key="2">
    <source>
        <dbReference type="EMBL" id="EQB17467.1"/>
    </source>
</evidence>
<protein>
    <submittedName>
        <fullName evidence="2">Uncharacterized protein</fullName>
    </submittedName>
</protein>
<dbReference type="Proteomes" id="UP000015527">
    <property type="component" value="Unassembled WGS sequence"/>
</dbReference>
<gene>
    <name evidence="2" type="ORF">L284_07850</name>
</gene>
<sequence length="151" mass="16645">MDRIGKQDTHPFGSVRPLSAALSDKSARADRGGGVAGKARLESADWRRKMSDNIAYALLVYTALQIFVTVGALKSHGESLLPYLALVILVVAIIPACRRFEARWNRLDDKQAHDPDFGPLFRRDRIMLWLLAIGLPFAITGLFKGLSLLSA</sequence>
<name>T0HWL4_9SPHN</name>
<keyword evidence="1" id="KW-1133">Transmembrane helix</keyword>
<dbReference type="EMBL" id="ATHL01000055">
    <property type="protein sequence ID" value="EQB17467.1"/>
    <property type="molecule type" value="Genomic_DNA"/>
</dbReference>
<proteinExistence type="predicted"/>
<accession>T0HWL4</accession>
<organism evidence="2 3">
    <name type="scientific">Novosphingobium lindaniclasticum LE124</name>
    <dbReference type="NCBI Taxonomy" id="1096930"/>
    <lineage>
        <taxon>Bacteria</taxon>
        <taxon>Pseudomonadati</taxon>
        <taxon>Pseudomonadota</taxon>
        <taxon>Alphaproteobacteria</taxon>
        <taxon>Sphingomonadales</taxon>
        <taxon>Sphingomonadaceae</taxon>
        <taxon>Novosphingobium</taxon>
    </lineage>
</organism>
<comment type="caution">
    <text evidence="2">The sequence shown here is derived from an EMBL/GenBank/DDBJ whole genome shotgun (WGS) entry which is preliminary data.</text>
</comment>
<dbReference type="PATRIC" id="fig|1096930.3.peg.1547"/>
<dbReference type="RefSeq" id="WP_021233475.1">
    <property type="nucleotide sequence ID" value="NZ_ATHL01000055.1"/>
</dbReference>
<reference evidence="2 3" key="1">
    <citation type="journal article" date="2013" name="Genome Announc.">
        <title>Genome Sequence of Novosphingobium lindaniclasticum LE124T, Isolated from a Hexachlorocyclohexane Dumpsite.</title>
        <authorList>
            <person name="Saxena A."/>
            <person name="Nayyar N."/>
            <person name="Sangwan N."/>
            <person name="Kumari R."/>
            <person name="Khurana J.P."/>
            <person name="Lal R."/>
        </authorList>
    </citation>
    <scope>NUCLEOTIDE SEQUENCE [LARGE SCALE GENOMIC DNA]</scope>
    <source>
        <strain evidence="2 3">LE124</strain>
    </source>
</reference>
<keyword evidence="1" id="KW-0812">Transmembrane</keyword>
<feature type="transmembrane region" description="Helical" evidence="1">
    <location>
        <begin position="54"/>
        <end position="73"/>
    </location>
</feature>
<dbReference type="AlphaFoldDB" id="T0HWL4"/>
<keyword evidence="1" id="KW-0472">Membrane</keyword>
<feature type="transmembrane region" description="Helical" evidence="1">
    <location>
        <begin position="79"/>
        <end position="97"/>
    </location>
</feature>